<evidence type="ECO:0000313" key="2">
    <source>
        <dbReference type="EMBL" id="KAF4342848.1"/>
    </source>
</evidence>
<keyword evidence="3" id="KW-1185">Reference proteome</keyword>
<dbReference type="PANTHER" id="PTHR33112">
    <property type="entry name" value="DOMAIN PROTEIN, PUTATIVE-RELATED"/>
    <property type="match status" value="1"/>
</dbReference>
<sequence>MSETLCSDCSLFEKSLQNRALDYSHQTLKANFRSLHESAHQGCALCRLIYQSSFYDEGVSSQDTQTPIDIMAKNSTINALSQEDLLEILTVRVQQQDAAHSMYLPILSTCGGQTQAFEAHRGLAGQLEDPTSDEGLNKIVNLTSNWIQSCRNTHRYCEHASTYNDMVCSPTRLIDVGTEDQAQLPKLFIPEKGCKNLEYVALSYAWGPLSNFIKTTASNLEIMLKRLPFSELPKTIQEAIIFTRKLGFKYLWVDALCILQSEGPDDMMHRDDWSREATRFGDYYHNAVLTISATGAKSSDTGLFLPRPALEFDTKPVMLRQKRRSGETADVPILPKIPTWLSEVKKAPLYERGWAIQERMLSTRVVHFASNMILWECHERRATEIDQSGVSLREEGVTYEEISDFMPIFRDLQRNGGKGDQVIHEWYSFIEGYTAARFTLVGDRLPALSGIAATIQKRIPRRYGAGLWESAIPEGLAWLVEGDLVVDTSHLTDHTGRMGHELRLPSWSWAVSRGPVRFLSTLETWETTLQVEHWEVRSTGMETSGQVLGARLRVRGSLKAFDLAKLGLVPHVDARLGLHILQDDSSAGQVNFTRAALMDANLDGGLDFLTYACMLVGTAYITGLGRNGGLTGCALILKPTGRLQEESMEYRRIGFLCLPFDDFWRKGVEEKTIELS</sequence>
<dbReference type="AlphaFoldDB" id="A0A9P5AQH3"/>
<dbReference type="PANTHER" id="PTHR33112:SF16">
    <property type="entry name" value="HETEROKARYON INCOMPATIBILITY DOMAIN-CONTAINING PROTEIN"/>
    <property type="match status" value="1"/>
</dbReference>
<proteinExistence type="predicted"/>
<dbReference type="OrthoDB" id="3789824at2759"/>
<dbReference type="Proteomes" id="UP000730481">
    <property type="component" value="Unassembled WGS sequence"/>
</dbReference>
<evidence type="ECO:0000313" key="3">
    <source>
        <dbReference type="Proteomes" id="UP000730481"/>
    </source>
</evidence>
<protein>
    <recommendedName>
        <fullName evidence="1">Heterokaryon incompatibility domain-containing protein</fullName>
    </recommendedName>
</protein>
<evidence type="ECO:0000259" key="1">
    <source>
        <dbReference type="Pfam" id="PF06985"/>
    </source>
</evidence>
<dbReference type="EMBL" id="PVQB02000118">
    <property type="protein sequence ID" value="KAF4342848.1"/>
    <property type="molecule type" value="Genomic_DNA"/>
</dbReference>
<dbReference type="Pfam" id="PF06985">
    <property type="entry name" value="HET"/>
    <property type="match status" value="1"/>
</dbReference>
<reference evidence="2" key="2">
    <citation type="submission" date="2020-02" db="EMBL/GenBank/DDBJ databases">
        <title>Identification and distribution of gene clusters putatively required for synthesis of sphingolipid metabolism inhibitors in phylogenetically diverse species of the filamentous fungus Fusarium.</title>
        <authorList>
            <person name="Kim H.-S."/>
            <person name="Busman M."/>
            <person name="Brown D.W."/>
            <person name="Divon H."/>
            <person name="Uhlig S."/>
            <person name="Proctor R.H."/>
        </authorList>
    </citation>
    <scope>NUCLEOTIDE SEQUENCE</scope>
    <source>
        <strain evidence="2">NRRL 25174</strain>
    </source>
</reference>
<accession>A0A9P5AQH3</accession>
<reference evidence="2" key="1">
    <citation type="journal article" date="2017" name="Mycologia">
        <title>Fusarium algeriense, sp. nov., a novel toxigenic crown rot pathogen of durum wheat from Algeria is nested in the Fusarium burgessii species complex.</title>
        <authorList>
            <person name="Laraba I."/>
            <person name="Keddad A."/>
            <person name="Boureghda H."/>
            <person name="Abdallah N."/>
            <person name="Vaughan M.M."/>
            <person name="Proctor R.H."/>
            <person name="Busman M."/>
            <person name="O'Donnell K."/>
        </authorList>
    </citation>
    <scope>NUCLEOTIDE SEQUENCE</scope>
    <source>
        <strain evidence="2">NRRL 25174</strain>
    </source>
</reference>
<name>A0A9P5AQH3_9HYPO</name>
<organism evidence="2 3">
    <name type="scientific">Fusarium beomiforme</name>
    <dbReference type="NCBI Taxonomy" id="44412"/>
    <lineage>
        <taxon>Eukaryota</taxon>
        <taxon>Fungi</taxon>
        <taxon>Dikarya</taxon>
        <taxon>Ascomycota</taxon>
        <taxon>Pezizomycotina</taxon>
        <taxon>Sordariomycetes</taxon>
        <taxon>Hypocreomycetidae</taxon>
        <taxon>Hypocreales</taxon>
        <taxon>Nectriaceae</taxon>
        <taxon>Fusarium</taxon>
        <taxon>Fusarium burgessii species complex</taxon>
    </lineage>
</organism>
<gene>
    <name evidence="2" type="ORF">FBEOM_3193</name>
</gene>
<feature type="domain" description="Heterokaryon incompatibility" evidence="1">
    <location>
        <begin position="199"/>
        <end position="358"/>
    </location>
</feature>
<dbReference type="InterPro" id="IPR010730">
    <property type="entry name" value="HET"/>
</dbReference>
<comment type="caution">
    <text evidence="2">The sequence shown here is derived from an EMBL/GenBank/DDBJ whole genome shotgun (WGS) entry which is preliminary data.</text>
</comment>